<dbReference type="PANTHER" id="PTHR45663:SF11">
    <property type="entry name" value="GEO12009P1"/>
    <property type="match status" value="1"/>
</dbReference>
<protein>
    <recommendedName>
        <fullName evidence="6 7">Thioredoxin</fullName>
    </recommendedName>
</protein>
<dbReference type="Gene3D" id="3.40.30.10">
    <property type="entry name" value="Glutaredoxin"/>
    <property type="match status" value="1"/>
</dbReference>
<dbReference type="InterPro" id="IPR005746">
    <property type="entry name" value="Thioredoxin"/>
</dbReference>
<dbReference type="PANTHER" id="PTHR45663">
    <property type="entry name" value="GEO12009P1"/>
    <property type="match status" value="1"/>
</dbReference>
<dbReference type="CDD" id="cd02947">
    <property type="entry name" value="TRX_family"/>
    <property type="match status" value="1"/>
</dbReference>
<dbReference type="InterPro" id="IPR036249">
    <property type="entry name" value="Thioredoxin-like_sf"/>
</dbReference>
<evidence type="ECO:0000256" key="2">
    <source>
        <dbReference type="ARBA" id="ARBA00022448"/>
    </source>
</evidence>
<evidence type="ECO:0000259" key="8">
    <source>
        <dbReference type="PROSITE" id="PS51352"/>
    </source>
</evidence>
<dbReference type="SUPFAM" id="SSF52833">
    <property type="entry name" value="Thioredoxin-like"/>
    <property type="match status" value="1"/>
</dbReference>
<evidence type="ECO:0000256" key="1">
    <source>
        <dbReference type="ARBA" id="ARBA00008987"/>
    </source>
</evidence>
<evidence type="ECO:0000256" key="6">
    <source>
        <dbReference type="NCBIfam" id="TIGR01068"/>
    </source>
</evidence>
<accession>A0ABW2CE62</accession>
<keyword evidence="3" id="KW-0249">Electron transport</keyword>
<dbReference type="RefSeq" id="WP_160820490.1">
    <property type="nucleotide sequence ID" value="NZ_JBHSXE010000001.1"/>
</dbReference>
<evidence type="ECO:0000313" key="10">
    <source>
        <dbReference type="Proteomes" id="UP001596380"/>
    </source>
</evidence>
<comment type="similarity">
    <text evidence="1 7">Belongs to the thioredoxin family.</text>
</comment>
<proteinExistence type="inferred from homology"/>
<comment type="caution">
    <text evidence="9">The sequence shown here is derived from an EMBL/GenBank/DDBJ whole genome shotgun (WGS) entry which is preliminary data.</text>
</comment>
<dbReference type="PIRSF" id="PIRSF000077">
    <property type="entry name" value="Thioredoxin"/>
    <property type="match status" value="1"/>
</dbReference>
<evidence type="ECO:0000313" key="9">
    <source>
        <dbReference type="EMBL" id="MFC6879964.1"/>
    </source>
</evidence>
<dbReference type="InterPro" id="IPR013766">
    <property type="entry name" value="Thioredoxin_domain"/>
</dbReference>
<dbReference type="EMBL" id="JBHSXS010000004">
    <property type="protein sequence ID" value="MFC6879964.1"/>
    <property type="molecule type" value="Genomic_DNA"/>
</dbReference>
<sequence>MTTPVDSVTEQAFPTRVLESERPVLVQFWATWCAPCRMVTPIVEQIAEEHAERLDVVKVDVDEEPGLAARHGAFSVPAFVVYSGGAPKESWVGAAPKRALEQKLAAYLR</sequence>
<keyword evidence="5" id="KW-0676">Redox-active center</keyword>
<evidence type="ECO:0000256" key="4">
    <source>
        <dbReference type="ARBA" id="ARBA00023157"/>
    </source>
</evidence>
<reference evidence="10" key="1">
    <citation type="journal article" date="2019" name="Int. J. Syst. Evol. Microbiol.">
        <title>The Global Catalogue of Microorganisms (GCM) 10K type strain sequencing project: providing services to taxonomists for standard genome sequencing and annotation.</title>
        <authorList>
            <consortium name="The Broad Institute Genomics Platform"/>
            <consortium name="The Broad Institute Genome Sequencing Center for Infectious Disease"/>
            <person name="Wu L."/>
            <person name="Ma J."/>
        </authorList>
    </citation>
    <scope>NUCLEOTIDE SEQUENCE [LARGE SCALE GENOMIC DNA]</scope>
    <source>
        <strain evidence="10">JCM 3369</strain>
    </source>
</reference>
<dbReference type="InterPro" id="IPR017937">
    <property type="entry name" value="Thioredoxin_CS"/>
</dbReference>
<feature type="domain" description="Thioredoxin" evidence="8">
    <location>
        <begin position="1"/>
        <end position="109"/>
    </location>
</feature>
<dbReference type="PROSITE" id="PS00194">
    <property type="entry name" value="THIOREDOXIN_1"/>
    <property type="match status" value="1"/>
</dbReference>
<keyword evidence="4" id="KW-1015">Disulfide bond</keyword>
<dbReference type="PROSITE" id="PS51352">
    <property type="entry name" value="THIOREDOXIN_2"/>
    <property type="match status" value="1"/>
</dbReference>
<keyword evidence="2" id="KW-0813">Transport</keyword>
<dbReference type="Pfam" id="PF00085">
    <property type="entry name" value="Thioredoxin"/>
    <property type="match status" value="1"/>
</dbReference>
<dbReference type="NCBIfam" id="TIGR01068">
    <property type="entry name" value="thioredoxin"/>
    <property type="match status" value="1"/>
</dbReference>
<dbReference type="Proteomes" id="UP001596380">
    <property type="component" value="Unassembled WGS sequence"/>
</dbReference>
<name>A0ABW2CE62_9ACTN</name>
<evidence type="ECO:0000256" key="7">
    <source>
        <dbReference type="PIRNR" id="PIRNR000077"/>
    </source>
</evidence>
<keyword evidence="10" id="KW-1185">Reference proteome</keyword>
<evidence type="ECO:0000256" key="3">
    <source>
        <dbReference type="ARBA" id="ARBA00022982"/>
    </source>
</evidence>
<organism evidence="9 10">
    <name type="scientific">Actinomadura yumaensis</name>
    <dbReference type="NCBI Taxonomy" id="111807"/>
    <lineage>
        <taxon>Bacteria</taxon>
        <taxon>Bacillati</taxon>
        <taxon>Actinomycetota</taxon>
        <taxon>Actinomycetes</taxon>
        <taxon>Streptosporangiales</taxon>
        <taxon>Thermomonosporaceae</taxon>
        <taxon>Actinomadura</taxon>
    </lineage>
</organism>
<evidence type="ECO:0000256" key="5">
    <source>
        <dbReference type="ARBA" id="ARBA00023284"/>
    </source>
</evidence>
<gene>
    <name evidence="9" type="primary">trxA</name>
    <name evidence="9" type="ORF">ACFQKB_09335</name>
</gene>